<comment type="caution">
    <text evidence="2">The sequence shown here is derived from an EMBL/GenBank/DDBJ whole genome shotgun (WGS) entry which is preliminary data.</text>
</comment>
<organism evidence="2 3">
    <name type="scientific">Paramecium sonneborni</name>
    <dbReference type="NCBI Taxonomy" id="65129"/>
    <lineage>
        <taxon>Eukaryota</taxon>
        <taxon>Sar</taxon>
        <taxon>Alveolata</taxon>
        <taxon>Ciliophora</taxon>
        <taxon>Intramacronucleata</taxon>
        <taxon>Oligohymenophorea</taxon>
        <taxon>Peniculida</taxon>
        <taxon>Parameciidae</taxon>
        <taxon>Paramecium</taxon>
    </lineage>
</organism>
<evidence type="ECO:0000313" key="3">
    <source>
        <dbReference type="Proteomes" id="UP000692954"/>
    </source>
</evidence>
<dbReference type="Proteomes" id="UP000692954">
    <property type="component" value="Unassembled WGS sequence"/>
</dbReference>
<feature type="domain" description="Protein kinase" evidence="1">
    <location>
        <begin position="1"/>
        <end position="238"/>
    </location>
</feature>
<dbReference type="GO" id="GO:0004672">
    <property type="term" value="F:protein kinase activity"/>
    <property type="evidence" value="ECO:0007669"/>
    <property type="project" value="InterPro"/>
</dbReference>
<dbReference type="GO" id="GO:0005524">
    <property type="term" value="F:ATP binding"/>
    <property type="evidence" value="ECO:0007669"/>
    <property type="project" value="InterPro"/>
</dbReference>
<dbReference type="InterPro" id="IPR000719">
    <property type="entry name" value="Prot_kinase_dom"/>
</dbReference>
<name>A0A8S1MIP4_9CILI</name>
<evidence type="ECO:0000259" key="1">
    <source>
        <dbReference type="PROSITE" id="PS50011"/>
    </source>
</evidence>
<dbReference type="PROSITE" id="PS50011">
    <property type="entry name" value="PROTEIN_KINASE_DOM"/>
    <property type="match status" value="1"/>
</dbReference>
<protein>
    <recommendedName>
        <fullName evidence="1">Protein kinase domain-containing protein</fullName>
    </recommendedName>
</protein>
<accession>A0A8S1MIP4</accession>
<reference evidence="2" key="1">
    <citation type="submission" date="2021-01" db="EMBL/GenBank/DDBJ databases">
        <authorList>
            <consortium name="Genoscope - CEA"/>
            <person name="William W."/>
        </authorList>
    </citation>
    <scope>NUCLEOTIDE SEQUENCE</scope>
</reference>
<keyword evidence="3" id="KW-1185">Reference proteome</keyword>
<sequence>MLEFQLRPSNLKSSGFKIYEASNNLEVQYFAYYYTQAYNEAYRQLDLQPISEFLREPINISNTASRYVFFKYCGSFRLADITKKLIETEIINILGQLIQAIYALNKCKLMGRCFNIYNILVTNIQKGKFCIKLMDFGFGPPLDYQPITSYLNNGYYDYQFDLFLIGRILFFLLTNKDIPDHEEHVQMWNETINNINRSSYSKNLQDICKKLISPNQQIGYNFLNLVSDVLKLTEHEFKFDQIQQFYSQNQDIFLEINQEIQRRDKIILIIPKLIPPILPEQSLDRILIFGFEPESIEIHKYLNFKLFNITIIKYAIENIKLKFNPSDHISVPLSLFVLEKMKCIILCKLCLMFENKNFEIFSTQVIQDFIQSSQYKNCLAKLKELKYLQIQEMSTHLETLYKTLQANFPDYQNNLIYKDTYKFLSKDNFISKFEEIKSQYRLPLNNLITKIENLDEDKSNRQFRLEVLMSILINKIGEIKNTHYRTIMKSQQINEINSLLQVNDFLFKANIQELDEQYDELRSLYFR</sequence>
<gene>
    <name evidence="2" type="ORF">PSON_ATCC_30995.1.T0380060</name>
</gene>
<dbReference type="OrthoDB" id="295862at2759"/>
<evidence type="ECO:0000313" key="2">
    <source>
        <dbReference type="EMBL" id="CAD8078702.1"/>
    </source>
</evidence>
<dbReference type="AlphaFoldDB" id="A0A8S1MIP4"/>
<proteinExistence type="predicted"/>
<dbReference type="EMBL" id="CAJJDN010000038">
    <property type="protein sequence ID" value="CAD8078702.1"/>
    <property type="molecule type" value="Genomic_DNA"/>
</dbReference>